<feature type="region of interest" description="Disordered" evidence="1">
    <location>
        <begin position="14"/>
        <end position="47"/>
    </location>
</feature>
<keyword evidence="3" id="KW-1185">Reference proteome</keyword>
<accession>A0AAN8A007</accession>
<dbReference type="EMBL" id="JAUZQC010000026">
    <property type="protein sequence ID" value="KAK5847828.1"/>
    <property type="molecule type" value="Genomic_DNA"/>
</dbReference>
<gene>
    <name evidence="2" type="ORF">PBY51_016927</name>
</gene>
<proteinExistence type="predicted"/>
<name>A0AAN8A007_ELEMC</name>
<dbReference type="AlphaFoldDB" id="A0AAN8A007"/>
<evidence type="ECO:0000256" key="1">
    <source>
        <dbReference type="SAM" id="MobiDB-lite"/>
    </source>
</evidence>
<evidence type="ECO:0000313" key="3">
    <source>
        <dbReference type="Proteomes" id="UP001346869"/>
    </source>
</evidence>
<sequence>MECENAIITAVSDGGRQFGRGERGGTVPGMFIESSARRGQGNKEREDGEWIERIKRRWRGAGWGERDKD</sequence>
<dbReference type="Proteomes" id="UP001346869">
    <property type="component" value="Unassembled WGS sequence"/>
</dbReference>
<organism evidence="2 3">
    <name type="scientific">Eleginops maclovinus</name>
    <name type="common">Patagonian blennie</name>
    <name type="synonym">Eleginus maclovinus</name>
    <dbReference type="NCBI Taxonomy" id="56733"/>
    <lineage>
        <taxon>Eukaryota</taxon>
        <taxon>Metazoa</taxon>
        <taxon>Chordata</taxon>
        <taxon>Craniata</taxon>
        <taxon>Vertebrata</taxon>
        <taxon>Euteleostomi</taxon>
        <taxon>Actinopterygii</taxon>
        <taxon>Neopterygii</taxon>
        <taxon>Teleostei</taxon>
        <taxon>Neoteleostei</taxon>
        <taxon>Acanthomorphata</taxon>
        <taxon>Eupercaria</taxon>
        <taxon>Perciformes</taxon>
        <taxon>Notothenioidei</taxon>
        <taxon>Eleginopidae</taxon>
        <taxon>Eleginops</taxon>
    </lineage>
</organism>
<evidence type="ECO:0000313" key="2">
    <source>
        <dbReference type="EMBL" id="KAK5847828.1"/>
    </source>
</evidence>
<comment type="caution">
    <text evidence="2">The sequence shown here is derived from an EMBL/GenBank/DDBJ whole genome shotgun (WGS) entry which is preliminary data.</text>
</comment>
<reference evidence="2 3" key="1">
    <citation type="journal article" date="2023" name="Genes (Basel)">
        <title>Chromosome-Level Genome Assembly and Circadian Gene Repertoire of the Patagonia Blennie Eleginops maclovinus-The Closest Ancestral Proxy of Antarctic Cryonotothenioids.</title>
        <authorList>
            <person name="Cheng C.C."/>
            <person name="Rivera-Colon A.G."/>
            <person name="Minhas B.F."/>
            <person name="Wilson L."/>
            <person name="Rayamajhi N."/>
            <person name="Vargas-Chacoff L."/>
            <person name="Catchen J.M."/>
        </authorList>
    </citation>
    <scope>NUCLEOTIDE SEQUENCE [LARGE SCALE GENOMIC DNA]</scope>
    <source>
        <strain evidence="2">JMC-PN-2008</strain>
    </source>
</reference>
<reference evidence="2 3" key="2">
    <citation type="journal article" date="2023" name="Mol. Biol. Evol.">
        <title>Genomics of Secondarily Temperate Adaptation in the Only Non-Antarctic Icefish.</title>
        <authorList>
            <person name="Rivera-Colon A.G."/>
            <person name="Rayamajhi N."/>
            <person name="Minhas B.F."/>
            <person name="Madrigal G."/>
            <person name="Bilyk K.T."/>
            <person name="Yoon V."/>
            <person name="Hune M."/>
            <person name="Gregory S."/>
            <person name="Cheng C.H.C."/>
            <person name="Catchen J.M."/>
        </authorList>
    </citation>
    <scope>NUCLEOTIDE SEQUENCE [LARGE SCALE GENOMIC DNA]</scope>
    <source>
        <strain evidence="2">JMC-PN-2008</strain>
    </source>
</reference>
<protein>
    <submittedName>
        <fullName evidence="2">Uncharacterized protein</fullName>
    </submittedName>
</protein>